<gene>
    <name evidence="2" type="ORF">BCR34DRAFT_563382</name>
</gene>
<name>A0A1Y1ZQU6_9PLEO</name>
<feature type="transmembrane region" description="Helical" evidence="1">
    <location>
        <begin position="21"/>
        <end position="40"/>
    </location>
</feature>
<proteinExistence type="predicted"/>
<keyword evidence="1" id="KW-1133">Transmembrane helix</keyword>
<evidence type="ECO:0000313" key="3">
    <source>
        <dbReference type="Proteomes" id="UP000193144"/>
    </source>
</evidence>
<dbReference type="AlphaFoldDB" id="A0A1Y1ZQU6"/>
<dbReference type="OrthoDB" id="3519019at2759"/>
<dbReference type="EMBL" id="MCFA01000049">
    <property type="protein sequence ID" value="ORY12600.1"/>
    <property type="molecule type" value="Genomic_DNA"/>
</dbReference>
<dbReference type="Proteomes" id="UP000193144">
    <property type="component" value="Unassembled WGS sequence"/>
</dbReference>
<feature type="transmembrane region" description="Helical" evidence="1">
    <location>
        <begin position="201"/>
        <end position="226"/>
    </location>
</feature>
<organism evidence="2 3">
    <name type="scientific">Clohesyomyces aquaticus</name>
    <dbReference type="NCBI Taxonomy" id="1231657"/>
    <lineage>
        <taxon>Eukaryota</taxon>
        <taxon>Fungi</taxon>
        <taxon>Dikarya</taxon>
        <taxon>Ascomycota</taxon>
        <taxon>Pezizomycotina</taxon>
        <taxon>Dothideomycetes</taxon>
        <taxon>Pleosporomycetidae</taxon>
        <taxon>Pleosporales</taxon>
        <taxon>Lindgomycetaceae</taxon>
        <taxon>Clohesyomyces</taxon>
    </lineage>
</organism>
<evidence type="ECO:0000256" key="1">
    <source>
        <dbReference type="SAM" id="Phobius"/>
    </source>
</evidence>
<protein>
    <recommendedName>
        <fullName evidence="4">SUR7/PalI family-domain-containing protein</fullName>
    </recommendedName>
</protein>
<feature type="transmembrane region" description="Helical" evidence="1">
    <location>
        <begin position="132"/>
        <end position="155"/>
    </location>
</feature>
<keyword evidence="1" id="KW-0812">Transmembrane</keyword>
<sequence>MAKTQTTRGDMARPFRLVGSIMPFIFATLSFAFIIAAFVSRDWVHQDYFPSKESIFDWRDPIYTIYRSPFVRCGVTANNPDSNTTTYDLNCHRFSVYGRGKTACSIPTEVSESSEITGDWRMCQQVHFSGNLILASLVFICFGFTLILPLTAFFIRQSLAAGDRDVSTETPTAAAVATTSNEDKSQPQDPIQRFTTIRSPLVVAATYTLLVFLAVTALCAILSQFYGVLGLVQSSPDNGSWASLSLGEVQDQQQGSVRHAPWIQGNALTIYASLGWFFSALAAGGIGASWLGRL</sequence>
<keyword evidence="1" id="KW-0472">Membrane</keyword>
<feature type="transmembrane region" description="Helical" evidence="1">
    <location>
        <begin position="268"/>
        <end position="291"/>
    </location>
</feature>
<evidence type="ECO:0008006" key="4">
    <source>
        <dbReference type="Google" id="ProtNLM"/>
    </source>
</evidence>
<evidence type="ECO:0000313" key="2">
    <source>
        <dbReference type="EMBL" id="ORY12600.1"/>
    </source>
</evidence>
<comment type="caution">
    <text evidence="2">The sequence shown here is derived from an EMBL/GenBank/DDBJ whole genome shotgun (WGS) entry which is preliminary data.</text>
</comment>
<accession>A0A1Y1ZQU6</accession>
<keyword evidence="3" id="KW-1185">Reference proteome</keyword>
<reference evidence="2 3" key="1">
    <citation type="submission" date="2016-07" db="EMBL/GenBank/DDBJ databases">
        <title>Pervasive Adenine N6-methylation of Active Genes in Fungi.</title>
        <authorList>
            <consortium name="DOE Joint Genome Institute"/>
            <person name="Mondo S.J."/>
            <person name="Dannebaum R.O."/>
            <person name="Kuo R.C."/>
            <person name="Labutti K."/>
            <person name="Haridas S."/>
            <person name="Kuo A."/>
            <person name="Salamov A."/>
            <person name="Ahrendt S.R."/>
            <person name="Lipzen A."/>
            <person name="Sullivan W."/>
            <person name="Andreopoulos W.B."/>
            <person name="Clum A."/>
            <person name="Lindquist E."/>
            <person name="Daum C."/>
            <person name="Ramamoorthy G.K."/>
            <person name="Gryganskyi A."/>
            <person name="Culley D."/>
            <person name="Magnuson J.K."/>
            <person name="James T.Y."/>
            <person name="O'Malley M.A."/>
            <person name="Stajich J.E."/>
            <person name="Spatafora J.W."/>
            <person name="Visel A."/>
            <person name="Grigoriev I.V."/>
        </authorList>
    </citation>
    <scope>NUCLEOTIDE SEQUENCE [LARGE SCALE GENOMIC DNA]</scope>
    <source>
        <strain evidence="2 3">CBS 115471</strain>
    </source>
</reference>